<reference evidence="1" key="1">
    <citation type="submission" date="2020-05" db="EMBL/GenBank/DDBJ databases">
        <title>Large-scale comparative analyses of tick genomes elucidate their genetic diversity and vector capacities.</title>
        <authorList>
            <person name="Jia N."/>
            <person name="Wang J."/>
            <person name="Shi W."/>
            <person name="Du L."/>
            <person name="Sun Y."/>
            <person name="Zhan W."/>
            <person name="Jiang J."/>
            <person name="Wang Q."/>
            <person name="Zhang B."/>
            <person name="Ji P."/>
            <person name="Sakyi L.B."/>
            <person name="Cui X."/>
            <person name="Yuan T."/>
            <person name="Jiang B."/>
            <person name="Yang W."/>
            <person name="Lam T.T.-Y."/>
            <person name="Chang Q."/>
            <person name="Ding S."/>
            <person name="Wang X."/>
            <person name="Zhu J."/>
            <person name="Ruan X."/>
            <person name="Zhao L."/>
            <person name="Wei J."/>
            <person name="Que T."/>
            <person name="Du C."/>
            <person name="Cheng J."/>
            <person name="Dai P."/>
            <person name="Han X."/>
            <person name="Huang E."/>
            <person name="Gao Y."/>
            <person name="Liu J."/>
            <person name="Shao H."/>
            <person name="Ye R."/>
            <person name="Li L."/>
            <person name="Wei W."/>
            <person name="Wang X."/>
            <person name="Wang C."/>
            <person name="Yang T."/>
            <person name="Huo Q."/>
            <person name="Li W."/>
            <person name="Guo W."/>
            <person name="Chen H."/>
            <person name="Zhou L."/>
            <person name="Ni X."/>
            <person name="Tian J."/>
            <person name="Zhou Y."/>
            <person name="Sheng Y."/>
            <person name="Liu T."/>
            <person name="Pan Y."/>
            <person name="Xia L."/>
            <person name="Li J."/>
            <person name="Zhao F."/>
            <person name="Cao W."/>
        </authorList>
    </citation>
    <scope>NUCLEOTIDE SEQUENCE</scope>
    <source>
        <strain evidence="1">Hyas-2018</strain>
    </source>
</reference>
<evidence type="ECO:0000313" key="2">
    <source>
        <dbReference type="Proteomes" id="UP000821845"/>
    </source>
</evidence>
<gene>
    <name evidence="1" type="ORF">HPB50_013852</name>
</gene>
<dbReference type="EMBL" id="CM023488">
    <property type="protein sequence ID" value="KAH6924207.1"/>
    <property type="molecule type" value="Genomic_DNA"/>
</dbReference>
<organism evidence="1 2">
    <name type="scientific">Hyalomma asiaticum</name>
    <name type="common">Tick</name>
    <dbReference type="NCBI Taxonomy" id="266040"/>
    <lineage>
        <taxon>Eukaryota</taxon>
        <taxon>Metazoa</taxon>
        <taxon>Ecdysozoa</taxon>
        <taxon>Arthropoda</taxon>
        <taxon>Chelicerata</taxon>
        <taxon>Arachnida</taxon>
        <taxon>Acari</taxon>
        <taxon>Parasitiformes</taxon>
        <taxon>Ixodida</taxon>
        <taxon>Ixodoidea</taxon>
        <taxon>Ixodidae</taxon>
        <taxon>Hyalomminae</taxon>
        <taxon>Hyalomma</taxon>
    </lineage>
</organism>
<comment type="caution">
    <text evidence="1">The sequence shown here is derived from an EMBL/GenBank/DDBJ whole genome shotgun (WGS) entry which is preliminary data.</text>
</comment>
<name>A0ACB7RQW6_HYAAI</name>
<proteinExistence type="predicted"/>
<protein>
    <submittedName>
        <fullName evidence="1">Uncharacterized protein</fullName>
    </submittedName>
</protein>
<sequence length="592" mass="67369">MDEFQERLIMSVALLTAVSLIGATVMAVVQVLQLEERRPVAESLAARGNVSTEVSDWTLIALDCSRKLEIVTTVLRWKSFPVRVTRVLRDGNKVVIETTHLLRQGRTYNLTVKFQGRFRHDFGLVLKRDGNQVVLFMLPRFSGYRPAVLKSIERAVGILEHYIAAWKHRSQVIDVVVAPNMIEMGVSGAGFIGLRQDLFDTFDVWDRDSWIMTVVQRMLRLFFLSYATPRSPRRASASSIVGPKRSLAFSRLVTTYCSAMKDVWIAESLAYLYMRHVLQQMGFGETVDRMRLLDHRDSMNSDDSGTDSRALRSTLIFSMVADLCPVTIASGIERYLKQNEYGVADDTALWRTLDLSGLLSRNMDTWFNYGGYPVLSVLRVHDHRGHGLVLKQGWQCFDDMECNDTLVWPVPFVLDVQGGIRVPEKGALWLRGTIQRYNVARDLSSSWLLVNVATVSYFRVQYDWNNVALLTSQLLKNHTALNVNSRAKLLDDMVALTVKRMVSIDALLGLLTYLQKEESCAVWELYAMSARKALQEFSGRTEYGPFYQRNQEICMLVQLEPTSSACLQGMRGEICCFFEMCPYPHDNGAIRR</sequence>
<keyword evidence="2" id="KW-1185">Reference proteome</keyword>
<dbReference type="Proteomes" id="UP000821845">
    <property type="component" value="Chromosome 8"/>
</dbReference>
<accession>A0ACB7RQW6</accession>
<evidence type="ECO:0000313" key="1">
    <source>
        <dbReference type="EMBL" id="KAH6924207.1"/>
    </source>
</evidence>